<keyword evidence="12" id="KW-0539">Nucleus</keyword>
<evidence type="ECO:0000256" key="12">
    <source>
        <dbReference type="ARBA" id="ARBA00023242"/>
    </source>
</evidence>
<keyword evidence="9 14" id="KW-1133">Transmembrane helix</keyword>
<feature type="chain" id="PRO_5040205320" description="Nuclear fusion protein KAR5" evidence="15">
    <location>
        <begin position="27"/>
        <end position="566"/>
    </location>
</feature>
<evidence type="ECO:0000256" key="9">
    <source>
        <dbReference type="ARBA" id="ARBA00022989"/>
    </source>
</evidence>
<keyword evidence="7 15" id="KW-0732">Signal</keyword>
<evidence type="ECO:0000256" key="8">
    <source>
        <dbReference type="ARBA" id="ARBA00022824"/>
    </source>
</evidence>
<protein>
    <recommendedName>
        <fullName evidence="18">Nuclear fusion protein KAR5</fullName>
    </recommendedName>
</protein>
<keyword evidence="6 14" id="KW-0812">Transmembrane</keyword>
<keyword evidence="10 14" id="KW-0472">Membrane</keyword>
<feature type="transmembrane region" description="Helical" evidence="14">
    <location>
        <begin position="429"/>
        <end position="454"/>
    </location>
</feature>
<feature type="coiled-coil region" evidence="13">
    <location>
        <begin position="293"/>
        <end position="327"/>
    </location>
</feature>
<evidence type="ECO:0000256" key="2">
    <source>
        <dbReference type="ARBA" id="ARBA00004126"/>
    </source>
</evidence>
<evidence type="ECO:0000256" key="5">
    <source>
        <dbReference type="ARBA" id="ARBA00022459"/>
    </source>
</evidence>
<comment type="function">
    <text evidence="1">Required for nuclear membrane fusion during karyogamy.</text>
</comment>
<evidence type="ECO:0000256" key="14">
    <source>
        <dbReference type="SAM" id="Phobius"/>
    </source>
</evidence>
<dbReference type="GO" id="GO:0005789">
    <property type="term" value="C:endoplasmic reticulum membrane"/>
    <property type="evidence" value="ECO:0007669"/>
    <property type="project" value="UniProtKB-SubCell"/>
</dbReference>
<gene>
    <name evidence="16" type="ORF">CC78DRAFT_605737</name>
</gene>
<evidence type="ECO:0000256" key="6">
    <source>
        <dbReference type="ARBA" id="ARBA00022692"/>
    </source>
</evidence>
<dbReference type="InterPro" id="IPR007292">
    <property type="entry name" value="Nuclear_fusion_Kar5"/>
</dbReference>
<proteinExistence type="inferred from homology"/>
<sequence length="566" mass="63020">MNLNGRWTYSAVLAILSIPILQPVSAQRQTTEDPDVNSDLASMLQDTRPSYKQQEILSQALRIVHSMESAPTCNRLAALNLINDCKSLEHAGSDAKANSDIVLDEVKSEYAARLAVCELLGAKAQVPRECTILVPSSQACVKNRFKSFFSRQEPSIAGEFCYPDCTHLQFERCLRALEARPQSWTSYSNARQNAVVMCHASRNAIERDKDLSVYKSLTEVVDGMATMLGQSMQEMQGWIAEQMKFAEQVRMSQDQALQELQNNQEETLSAFDKIRNVFHSFAAGMTKTTDSLKQGLDETLRNSKVNIEQARIEMQALYREMAAISSQHAEAQHKQLQLNHETALASLQYNHESAIYSINIILNAIDSLHDKVEVSSVKVDWLNQGLEDLNRTVDKLGTATEHLRLAIDTTTETIQGLAALVNIAASPRIWLYVIICLIGLRITSCLGVSGFIFTSSPGILDLLKTAQACIKTMNLMTLYSKSAIIVKNQPTVVLILFGFLSICLLSFAAWSWVDSTYLYKYQGNQGEEGILPRIEIPETSSPPAPPASHYRTSFCPFKWLSSQSST</sequence>
<comment type="caution">
    <text evidence="16">The sequence shown here is derived from an EMBL/GenBank/DDBJ whole genome shotgun (WGS) entry which is preliminary data.</text>
</comment>
<dbReference type="EMBL" id="ML986637">
    <property type="protein sequence ID" value="KAF2262686.1"/>
    <property type="molecule type" value="Genomic_DNA"/>
</dbReference>
<evidence type="ECO:0000313" key="17">
    <source>
        <dbReference type="Proteomes" id="UP000800093"/>
    </source>
</evidence>
<evidence type="ECO:0000256" key="13">
    <source>
        <dbReference type="SAM" id="Coils"/>
    </source>
</evidence>
<dbReference type="GO" id="GO:0048288">
    <property type="term" value="P:nuclear membrane fusion involved in karyogamy"/>
    <property type="evidence" value="ECO:0007669"/>
    <property type="project" value="InterPro"/>
</dbReference>
<dbReference type="GO" id="GO:0031965">
    <property type="term" value="C:nuclear membrane"/>
    <property type="evidence" value="ECO:0007669"/>
    <property type="project" value="UniProtKB-SubCell"/>
</dbReference>
<feature type="signal peptide" evidence="15">
    <location>
        <begin position="1"/>
        <end position="26"/>
    </location>
</feature>
<reference evidence="17" key="1">
    <citation type="journal article" date="2020" name="Stud. Mycol.">
        <title>101 Dothideomycetes genomes: A test case for predicting lifestyles and emergence of pathogens.</title>
        <authorList>
            <person name="Haridas S."/>
            <person name="Albert R."/>
            <person name="Binder M."/>
            <person name="Bloem J."/>
            <person name="LaButti K."/>
            <person name="Salamov A."/>
            <person name="Andreopoulos B."/>
            <person name="Baker S."/>
            <person name="Barry K."/>
            <person name="Bills G."/>
            <person name="Bluhm B."/>
            <person name="Cannon C."/>
            <person name="Castanera R."/>
            <person name="Culley D."/>
            <person name="Daum C."/>
            <person name="Ezra D."/>
            <person name="Gonzalez J."/>
            <person name="Henrissat B."/>
            <person name="Kuo A."/>
            <person name="Liang C."/>
            <person name="Lipzen A."/>
            <person name="Lutzoni F."/>
            <person name="Magnuson J."/>
            <person name="Mondo S."/>
            <person name="Nolan M."/>
            <person name="Ohm R."/>
            <person name="Pangilinan J."/>
            <person name="Park H.-J."/>
            <person name="Ramirez L."/>
            <person name="Alfaro M."/>
            <person name="Sun H."/>
            <person name="Tritt A."/>
            <person name="Yoshinaga Y."/>
            <person name="Zwiers L.-H."/>
            <person name="Turgeon B."/>
            <person name="Goodwin S."/>
            <person name="Spatafora J."/>
            <person name="Crous P."/>
            <person name="Grigoriev I."/>
        </authorList>
    </citation>
    <scope>NUCLEOTIDE SEQUENCE [LARGE SCALE GENOMIC DNA]</scope>
    <source>
        <strain evidence="17">CBS 304.66</strain>
    </source>
</reference>
<evidence type="ECO:0000256" key="7">
    <source>
        <dbReference type="ARBA" id="ARBA00022729"/>
    </source>
</evidence>
<evidence type="ECO:0000256" key="3">
    <source>
        <dbReference type="ARBA" id="ARBA00004586"/>
    </source>
</evidence>
<keyword evidence="8" id="KW-0256">Endoplasmic reticulum</keyword>
<comment type="subcellular location">
    <subcellularLocation>
        <location evidence="3">Endoplasmic reticulum membrane</location>
    </subcellularLocation>
    <subcellularLocation>
        <location evidence="2">Nucleus membrane</location>
    </subcellularLocation>
</comment>
<accession>A0A9P4K6G5</accession>
<dbReference type="AlphaFoldDB" id="A0A9P4K6G5"/>
<dbReference type="OrthoDB" id="5311848at2759"/>
<evidence type="ECO:0000256" key="15">
    <source>
        <dbReference type="SAM" id="SignalP"/>
    </source>
</evidence>
<organism evidence="16 17">
    <name type="scientific">Lojkania enalia</name>
    <dbReference type="NCBI Taxonomy" id="147567"/>
    <lineage>
        <taxon>Eukaryota</taxon>
        <taxon>Fungi</taxon>
        <taxon>Dikarya</taxon>
        <taxon>Ascomycota</taxon>
        <taxon>Pezizomycotina</taxon>
        <taxon>Dothideomycetes</taxon>
        <taxon>Pleosporomycetidae</taxon>
        <taxon>Pleosporales</taxon>
        <taxon>Pleosporales incertae sedis</taxon>
        <taxon>Lojkania</taxon>
    </lineage>
</organism>
<evidence type="ECO:0000256" key="4">
    <source>
        <dbReference type="ARBA" id="ARBA00010473"/>
    </source>
</evidence>
<evidence type="ECO:0000256" key="1">
    <source>
        <dbReference type="ARBA" id="ARBA00003389"/>
    </source>
</evidence>
<dbReference type="GO" id="GO:0000742">
    <property type="term" value="P:karyogamy involved in conjugation with cellular fusion"/>
    <property type="evidence" value="ECO:0007669"/>
    <property type="project" value="InterPro"/>
</dbReference>
<keyword evidence="13" id="KW-0175">Coiled coil</keyword>
<keyword evidence="11" id="KW-0325">Glycoprotein</keyword>
<evidence type="ECO:0000256" key="10">
    <source>
        <dbReference type="ARBA" id="ARBA00023136"/>
    </source>
</evidence>
<dbReference type="Proteomes" id="UP000800093">
    <property type="component" value="Unassembled WGS sequence"/>
</dbReference>
<dbReference type="PANTHER" id="PTHR28012:SF1">
    <property type="entry name" value="NUCLEAR FUSION PROTEIN KAR5"/>
    <property type="match status" value="1"/>
</dbReference>
<dbReference type="PANTHER" id="PTHR28012">
    <property type="entry name" value="NUCLEAR FUSION PROTEIN KAR5"/>
    <property type="match status" value="1"/>
</dbReference>
<keyword evidence="17" id="KW-1185">Reference proteome</keyword>
<evidence type="ECO:0008006" key="18">
    <source>
        <dbReference type="Google" id="ProtNLM"/>
    </source>
</evidence>
<comment type="similarity">
    <text evidence="4">Belongs to the KAR5 family.</text>
</comment>
<evidence type="ECO:0000313" key="16">
    <source>
        <dbReference type="EMBL" id="KAF2262686.1"/>
    </source>
</evidence>
<feature type="transmembrane region" description="Helical" evidence="14">
    <location>
        <begin position="491"/>
        <end position="513"/>
    </location>
</feature>
<evidence type="ECO:0000256" key="11">
    <source>
        <dbReference type="ARBA" id="ARBA00023180"/>
    </source>
</evidence>
<name>A0A9P4K6G5_9PLEO</name>
<keyword evidence="5" id="KW-0415">Karyogamy</keyword>